<evidence type="ECO:0000256" key="4">
    <source>
        <dbReference type="SAM" id="MobiDB-lite"/>
    </source>
</evidence>
<gene>
    <name evidence="5" type="ORF">O6P43_008601</name>
</gene>
<evidence type="ECO:0000313" key="6">
    <source>
        <dbReference type="Proteomes" id="UP001163823"/>
    </source>
</evidence>
<reference evidence="5" key="1">
    <citation type="journal article" date="2023" name="Science">
        <title>Elucidation of the pathway for biosynthesis of saponin adjuvants from the soapbark tree.</title>
        <authorList>
            <person name="Reed J."/>
            <person name="Orme A."/>
            <person name="El-Demerdash A."/>
            <person name="Owen C."/>
            <person name="Martin L.B.B."/>
            <person name="Misra R.C."/>
            <person name="Kikuchi S."/>
            <person name="Rejzek M."/>
            <person name="Martin A.C."/>
            <person name="Harkess A."/>
            <person name="Leebens-Mack J."/>
            <person name="Louveau T."/>
            <person name="Stephenson M.J."/>
            <person name="Osbourn A."/>
        </authorList>
    </citation>
    <scope>NUCLEOTIDE SEQUENCE</scope>
    <source>
        <strain evidence="5">S10</strain>
    </source>
</reference>
<dbReference type="PANTHER" id="PTHR12687">
    <property type="entry name" value="NUCLEOLAR COMPLEX 2 AND RAD4-RELATED"/>
    <property type="match status" value="1"/>
</dbReference>
<dbReference type="GO" id="GO:0030690">
    <property type="term" value="C:Noc1p-Noc2p complex"/>
    <property type="evidence" value="ECO:0007669"/>
    <property type="project" value="TreeGrafter"/>
</dbReference>
<protein>
    <submittedName>
        <fullName evidence="5">Nucleolar complex protein 2-like</fullName>
    </submittedName>
</protein>
<evidence type="ECO:0000313" key="5">
    <source>
        <dbReference type="EMBL" id="KAJ7970410.1"/>
    </source>
</evidence>
<comment type="caution">
    <text evidence="5">The sequence shown here is derived from an EMBL/GenBank/DDBJ whole genome shotgun (WGS) entry which is preliminary data.</text>
</comment>
<dbReference type="AlphaFoldDB" id="A0AAD7PX40"/>
<dbReference type="EMBL" id="JARAOO010000004">
    <property type="protein sequence ID" value="KAJ7970410.1"/>
    <property type="molecule type" value="Genomic_DNA"/>
</dbReference>
<comment type="similarity">
    <text evidence="2">Belongs to the NOC2 family.</text>
</comment>
<keyword evidence="3" id="KW-0539">Nucleus</keyword>
<dbReference type="KEGG" id="qsa:O6P43_008601"/>
<evidence type="ECO:0000256" key="1">
    <source>
        <dbReference type="ARBA" id="ARBA00004123"/>
    </source>
</evidence>
<dbReference type="GO" id="GO:0030691">
    <property type="term" value="C:Noc2p-Noc3p complex"/>
    <property type="evidence" value="ECO:0007669"/>
    <property type="project" value="TreeGrafter"/>
</dbReference>
<feature type="region of interest" description="Disordered" evidence="4">
    <location>
        <begin position="680"/>
        <end position="734"/>
    </location>
</feature>
<comment type="subcellular location">
    <subcellularLocation>
        <location evidence="1">Nucleus</location>
    </subcellularLocation>
</comment>
<evidence type="ECO:0000256" key="3">
    <source>
        <dbReference type="ARBA" id="ARBA00023242"/>
    </source>
</evidence>
<dbReference type="InterPro" id="IPR005343">
    <property type="entry name" value="Noc2"/>
</dbReference>
<evidence type="ECO:0000256" key="2">
    <source>
        <dbReference type="ARBA" id="ARBA00005907"/>
    </source>
</evidence>
<dbReference type="GO" id="GO:0005730">
    <property type="term" value="C:nucleolus"/>
    <property type="evidence" value="ECO:0007669"/>
    <property type="project" value="TreeGrafter"/>
</dbReference>
<feature type="compositionally biased region" description="Acidic residues" evidence="4">
    <location>
        <begin position="63"/>
        <end position="87"/>
    </location>
</feature>
<dbReference type="Pfam" id="PF03715">
    <property type="entry name" value="Noc2"/>
    <property type="match status" value="1"/>
</dbReference>
<name>A0AAD7PX40_QUISA</name>
<dbReference type="Proteomes" id="UP001163823">
    <property type="component" value="Chromosome 4"/>
</dbReference>
<proteinExistence type="inferred from homology"/>
<dbReference type="PANTHER" id="PTHR12687:SF8">
    <property type="entry name" value="PROTEIN REBELOTE"/>
    <property type="match status" value="1"/>
</dbReference>
<dbReference type="GO" id="GO:0042273">
    <property type="term" value="P:ribosomal large subunit biogenesis"/>
    <property type="evidence" value="ECO:0007669"/>
    <property type="project" value="TreeGrafter"/>
</dbReference>
<organism evidence="5 6">
    <name type="scientific">Quillaja saponaria</name>
    <name type="common">Soap bark tree</name>
    <dbReference type="NCBI Taxonomy" id="32244"/>
    <lineage>
        <taxon>Eukaryota</taxon>
        <taxon>Viridiplantae</taxon>
        <taxon>Streptophyta</taxon>
        <taxon>Embryophyta</taxon>
        <taxon>Tracheophyta</taxon>
        <taxon>Spermatophyta</taxon>
        <taxon>Magnoliopsida</taxon>
        <taxon>eudicotyledons</taxon>
        <taxon>Gunneridae</taxon>
        <taxon>Pentapetalae</taxon>
        <taxon>rosids</taxon>
        <taxon>fabids</taxon>
        <taxon>Fabales</taxon>
        <taxon>Quillajaceae</taxon>
        <taxon>Quillaja</taxon>
    </lineage>
</organism>
<sequence>MGKLGKKARKFAKKHLQSVLRQRRKLKSVIKRKASKRDKQGLEEDQEQDAIKLTNGRNHVGEDIEDASLDSVFSEDDSDAIGDDSDSDGYLSEGSSSQYAAEDENENKSHLGNSYGGSALLAQNSDIHAELVKKTKKLDRLKEKDPEFLNFLESYDKDLKLMRSEETHDSAEDETGIDSGQLMNHEGTNSNVGKLLTSFSIDSWCQLVKEQHSIPALTSLLNAYRTACHNGSEETSVYGSVLHHRIQNSDTFCKILIFVLQEVDNIFRHLLGISNSSLRKEMILGLKNMPKWVTLRPLIKSYLRSTLFLLNQVTDSEMLTFTISRLRSSIIIFGTFPSLLRRLLKIAVHLWETGEGSLASPSFFIIRDVASVYSSDWFETCLVRTFKAFIGHFRYIEPTSYEHVQFLRSSFVELCSLDVQKSFSKAKISIQQLAKLLQKGQQTKTKEAVKKICSWQYVNCIDLWVMFISTNICDYDLQSLLFMIIQIINGVAFLFPGPRYLPLRLKCIQWLNHLSSSSGVFIPITSLVLDILEYKIGMVGGKPGKAVDLYDIKLPKHWLKSQNFQEECILSAVEQLAEHFAQWSYHISFPELATIPLIRLRKFYDITTIESFKRVVKRFIDQVEQNIQFVQKKRDEMVFSPKDQQSVELFLQLEKQSENAPFALYYKNIINKAASRKVVSNQKFPQAKQKKNKRQHPNGTVDAAASGRRPESSELNLSPDGERNESKRKKVKKT</sequence>
<keyword evidence="6" id="KW-1185">Reference proteome</keyword>
<accession>A0AAD7PX40</accession>
<feature type="region of interest" description="Disordered" evidence="4">
    <location>
        <begin position="1"/>
        <end position="116"/>
    </location>
</feature>
<feature type="compositionally biased region" description="Basic residues" evidence="4">
    <location>
        <begin position="1"/>
        <end position="36"/>
    </location>
</feature>
<dbReference type="GO" id="GO:0005654">
    <property type="term" value="C:nucleoplasm"/>
    <property type="evidence" value="ECO:0007669"/>
    <property type="project" value="TreeGrafter"/>
</dbReference>